<dbReference type="InterPro" id="IPR052176">
    <property type="entry name" value="Glycosyl_Hydrlase_43_Enz"/>
</dbReference>
<dbReference type="Pfam" id="PF03422">
    <property type="entry name" value="CBM_6"/>
    <property type="match status" value="1"/>
</dbReference>
<dbReference type="Gene3D" id="2.115.10.20">
    <property type="entry name" value="Glycosyl hydrolase domain, family 43"/>
    <property type="match status" value="1"/>
</dbReference>
<keyword evidence="2 7" id="KW-0732">Signal</keyword>
<dbReference type="SMART" id="SM00606">
    <property type="entry name" value="CBD_IV"/>
    <property type="match status" value="1"/>
</dbReference>
<comment type="caution">
    <text evidence="9">The sequence shown here is derived from an EMBL/GenBank/DDBJ whole genome shotgun (WGS) entry which is preliminary data.</text>
</comment>
<evidence type="ECO:0000256" key="1">
    <source>
        <dbReference type="ARBA" id="ARBA00009865"/>
    </source>
</evidence>
<name>A0A162X5E6_9FLAO</name>
<evidence type="ECO:0000256" key="3">
    <source>
        <dbReference type="ARBA" id="ARBA00022801"/>
    </source>
</evidence>
<dbReference type="Gene3D" id="2.60.120.260">
    <property type="entry name" value="Galactose-binding domain-like"/>
    <property type="match status" value="1"/>
</dbReference>
<dbReference type="CDD" id="cd08990">
    <property type="entry name" value="GH43_AXH_like"/>
    <property type="match status" value="1"/>
</dbReference>
<evidence type="ECO:0000256" key="6">
    <source>
        <dbReference type="RuleBase" id="RU361187"/>
    </source>
</evidence>
<dbReference type="PROSITE" id="PS51175">
    <property type="entry name" value="CBM6"/>
    <property type="match status" value="1"/>
</dbReference>
<feature type="chain" id="PRO_5007840710" description="CBM6 domain-containing protein" evidence="7">
    <location>
        <begin position="23"/>
        <end position="449"/>
    </location>
</feature>
<keyword evidence="3 6" id="KW-0378">Hydrolase</keyword>
<keyword evidence="4 6" id="KW-0326">Glycosidase</keyword>
<evidence type="ECO:0000256" key="4">
    <source>
        <dbReference type="ARBA" id="ARBA00023295"/>
    </source>
</evidence>
<dbReference type="RefSeq" id="WP_082832601.1">
    <property type="nucleotide sequence ID" value="NZ_LQRT01000058.1"/>
</dbReference>
<dbReference type="GO" id="GO:0004553">
    <property type="term" value="F:hydrolase activity, hydrolyzing O-glycosyl compounds"/>
    <property type="evidence" value="ECO:0007669"/>
    <property type="project" value="InterPro"/>
</dbReference>
<dbReference type="InterPro" id="IPR023296">
    <property type="entry name" value="Glyco_hydro_beta-prop_sf"/>
</dbReference>
<dbReference type="InterPro" id="IPR006710">
    <property type="entry name" value="Glyco_hydro_43"/>
</dbReference>
<protein>
    <recommendedName>
        <fullName evidence="8">CBM6 domain-containing protein</fullName>
    </recommendedName>
</protein>
<dbReference type="CDD" id="cd04084">
    <property type="entry name" value="CBM6_xylanase-like"/>
    <property type="match status" value="1"/>
</dbReference>
<evidence type="ECO:0000313" key="9">
    <source>
        <dbReference type="EMBL" id="KZS38425.1"/>
    </source>
</evidence>
<evidence type="ECO:0000313" key="10">
    <source>
        <dbReference type="Proteomes" id="UP000076715"/>
    </source>
</evidence>
<reference evidence="9 10" key="1">
    <citation type="submission" date="2016-01" db="EMBL/GenBank/DDBJ databases">
        <title>The draft genome sequence of Aquimarina sp. RZW4-3-2.</title>
        <authorList>
            <person name="Wang Y."/>
        </authorList>
    </citation>
    <scope>NUCLEOTIDE SEQUENCE [LARGE SCALE GENOMIC DNA]</scope>
    <source>
        <strain evidence="9 10">RZW4-3-2</strain>
    </source>
</reference>
<dbReference type="InterPro" id="IPR005084">
    <property type="entry name" value="CBM6"/>
</dbReference>
<organism evidence="9 10">
    <name type="scientific">Aquimarina aggregata</name>
    <dbReference type="NCBI Taxonomy" id="1642818"/>
    <lineage>
        <taxon>Bacteria</taxon>
        <taxon>Pseudomonadati</taxon>
        <taxon>Bacteroidota</taxon>
        <taxon>Flavobacteriia</taxon>
        <taxon>Flavobacteriales</taxon>
        <taxon>Flavobacteriaceae</taxon>
        <taxon>Aquimarina</taxon>
    </lineage>
</organism>
<evidence type="ECO:0000259" key="8">
    <source>
        <dbReference type="PROSITE" id="PS51175"/>
    </source>
</evidence>
<keyword evidence="10" id="KW-1185">Reference proteome</keyword>
<dbReference type="OrthoDB" id="9763933at2"/>
<dbReference type="PANTHER" id="PTHR43772">
    <property type="entry name" value="ENDO-1,4-BETA-XYLANASE"/>
    <property type="match status" value="1"/>
</dbReference>
<dbReference type="Proteomes" id="UP000076715">
    <property type="component" value="Unassembled WGS sequence"/>
</dbReference>
<gene>
    <name evidence="9" type="ORF">AWE51_17895</name>
</gene>
<dbReference type="SUPFAM" id="SSF49785">
    <property type="entry name" value="Galactose-binding domain-like"/>
    <property type="match status" value="1"/>
</dbReference>
<dbReference type="STRING" id="1642818.AWE51_17895"/>
<feature type="site" description="Important for catalytic activity, responsible for pKa modulation of the active site Glu and correct orientation of both the proton donor and substrate" evidence="5">
    <location>
        <position position="157"/>
    </location>
</feature>
<dbReference type="GO" id="GO:0005975">
    <property type="term" value="P:carbohydrate metabolic process"/>
    <property type="evidence" value="ECO:0007669"/>
    <property type="project" value="InterPro"/>
</dbReference>
<dbReference type="SUPFAM" id="SSF75005">
    <property type="entry name" value="Arabinanase/levansucrase/invertase"/>
    <property type="match status" value="1"/>
</dbReference>
<evidence type="ECO:0000256" key="5">
    <source>
        <dbReference type="PIRSR" id="PIRSR606710-2"/>
    </source>
</evidence>
<dbReference type="Pfam" id="PF04616">
    <property type="entry name" value="Glyco_hydro_43"/>
    <property type="match status" value="1"/>
</dbReference>
<proteinExistence type="inferred from homology"/>
<evidence type="ECO:0000256" key="7">
    <source>
        <dbReference type="SAM" id="SignalP"/>
    </source>
</evidence>
<dbReference type="AlphaFoldDB" id="A0A162X5E6"/>
<evidence type="ECO:0000256" key="2">
    <source>
        <dbReference type="ARBA" id="ARBA00022729"/>
    </source>
</evidence>
<dbReference type="InterPro" id="IPR006584">
    <property type="entry name" value="Cellulose-bd_IV"/>
</dbReference>
<feature type="signal peptide" evidence="7">
    <location>
        <begin position="1"/>
        <end position="22"/>
    </location>
</feature>
<dbReference type="GO" id="GO:0030246">
    <property type="term" value="F:carbohydrate binding"/>
    <property type="evidence" value="ECO:0007669"/>
    <property type="project" value="InterPro"/>
</dbReference>
<dbReference type="EMBL" id="LQRT01000058">
    <property type="protein sequence ID" value="KZS38425.1"/>
    <property type="molecule type" value="Genomic_DNA"/>
</dbReference>
<comment type="similarity">
    <text evidence="1 6">Belongs to the glycosyl hydrolase 43 family.</text>
</comment>
<dbReference type="InterPro" id="IPR008979">
    <property type="entry name" value="Galactose-bd-like_sf"/>
</dbReference>
<dbReference type="PANTHER" id="PTHR43772:SF5">
    <property type="entry name" value="BETA-1,4-XYLOSIDASE (EUROFUNG)"/>
    <property type="match status" value="1"/>
</dbReference>
<sequence>MTFKKVLSIVCCTLATIYSVTAQNPLVTHLYTADPTARVFDDILYIYPSHDIEGCTEDQGSNGFCMPDYHIFSTTDLINYRDHGVALDQNDVPWGQKNMYGMWAPDCIKKGDKYYYYYPGMPEDKSAFRRVGVGISDSPTGPFTWEKDYIKGIQGIDPNPFVDDDGKAYIYYGGGKGTGALKVARLKDNMTEIEGKPEDIIGIPEEGYREASFMFKRNGLYYFSWGRVNQNNYEIEYATSKSPMGPFDFQGVIMPNIDNGTNHHSIVEYKGKWYLFYHYWSLSNHNRLRSMRADEIIFNKNGSIVPKVATLRGIGTPKAGDLIQLDRYNDLVNAKISLLKDQPTKGWQIDYIKEYGWVQFDRVLFEKGKQNKFTARVASGSQGGTLEIRIDNPQGPLLARIKIENTGGWNNWKEITAPFINQTKGVKNIFATFKGPKGYLYNLDWIKFE</sequence>
<accession>A0A162X5E6</accession>
<feature type="domain" description="CBM6" evidence="8">
    <location>
        <begin position="321"/>
        <end position="449"/>
    </location>
</feature>